<dbReference type="AlphaFoldDB" id="A0A1H1Q112"/>
<gene>
    <name evidence="3" type="ORF">SAMN04489860_0956</name>
</gene>
<dbReference type="RefSeq" id="WP_083371776.1">
    <property type="nucleotide sequence ID" value="NZ_LT629776.1"/>
</dbReference>
<evidence type="ECO:0000256" key="2">
    <source>
        <dbReference type="SAM" id="SignalP"/>
    </source>
</evidence>
<dbReference type="eggNOG" id="ENOG502ZM3E">
    <property type="taxonomic scope" value="Bacteria"/>
</dbReference>
<evidence type="ECO:0000313" key="3">
    <source>
        <dbReference type="EMBL" id="SDS17106.1"/>
    </source>
</evidence>
<evidence type="ECO:0008006" key="5">
    <source>
        <dbReference type="Google" id="ProtNLM"/>
    </source>
</evidence>
<name>A0A1H1Q112_9CELL</name>
<dbReference type="Pfam" id="PF10738">
    <property type="entry name" value="Lpp-LpqN"/>
    <property type="match status" value="1"/>
</dbReference>
<protein>
    <recommendedName>
        <fullName evidence="5">Lipoprotein LpqN</fullName>
    </recommendedName>
</protein>
<reference evidence="3 4" key="1">
    <citation type="submission" date="2016-10" db="EMBL/GenBank/DDBJ databases">
        <authorList>
            <person name="de Groot N.N."/>
        </authorList>
    </citation>
    <scope>NUCLEOTIDE SEQUENCE [LARGE SCALE GENOMIC DNA]</scope>
    <source>
        <strain evidence="3 4">DSM 22126</strain>
    </source>
</reference>
<organism evidence="3 4">
    <name type="scientific">Paraoerskovia marina</name>
    <dbReference type="NCBI Taxonomy" id="545619"/>
    <lineage>
        <taxon>Bacteria</taxon>
        <taxon>Bacillati</taxon>
        <taxon>Actinomycetota</taxon>
        <taxon>Actinomycetes</taxon>
        <taxon>Micrococcales</taxon>
        <taxon>Cellulomonadaceae</taxon>
        <taxon>Paraoerskovia</taxon>
    </lineage>
</organism>
<dbReference type="Proteomes" id="UP000185663">
    <property type="component" value="Chromosome I"/>
</dbReference>
<dbReference type="InterPro" id="IPR019674">
    <property type="entry name" value="Lipoprotein_LpqN/LpqT-like"/>
</dbReference>
<keyword evidence="4" id="KW-1185">Reference proteome</keyword>
<feature type="signal peptide" evidence="2">
    <location>
        <begin position="1"/>
        <end position="19"/>
    </location>
</feature>
<dbReference type="Gene3D" id="3.40.1000.10">
    <property type="entry name" value="Mog1/PsbP, alpha/beta/alpha sandwich"/>
    <property type="match status" value="1"/>
</dbReference>
<proteinExistence type="predicted"/>
<feature type="chain" id="PRO_5038850295" description="Lipoprotein LpqN" evidence="2">
    <location>
        <begin position="20"/>
        <end position="174"/>
    </location>
</feature>
<accession>A0A1H1Q112</accession>
<evidence type="ECO:0000313" key="4">
    <source>
        <dbReference type="Proteomes" id="UP000185663"/>
    </source>
</evidence>
<keyword evidence="1 2" id="KW-0732">Signal</keyword>
<sequence length="174" mass="18000">MRHVPRALVIASVAATLLAGCSAPVETPGTRTYDVPGSDGLTVSAPSSWTSSSVDGVYYLSSPTEVDGVRPTVVIVPGPLEGQSLDEAAGQTSLYGTEHLREWRVVDEGADTLGGFDAYRVSGEHETRGVDVVEDVVVAGIGEDEAAWVTITTAAGDSEGAAEARAVAEQISLR</sequence>
<dbReference type="PROSITE" id="PS51257">
    <property type="entry name" value="PROKAR_LIPOPROTEIN"/>
    <property type="match status" value="1"/>
</dbReference>
<evidence type="ECO:0000256" key="1">
    <source>
        <dbReference type="ARBA" id="ARBA00022729"/>
    </source>
</evidence>
<dbReference type="EMBL" id="LT629776">
    <property type="protein sequence ID" value="SDS17106.1"/>
    <property type="molecule type" value="Genomic_DNA"/>
</dbReference>